<dbReference type="PANTHER" id="PTHR32208:SF21">
    <property type="entry name" value="LOW QUALITY PROTEIN: ALDEHYDE OXIDASE GLOX-LIKE"/>
    <property type="match status" value="1"/>
</dbReference>
<evidence type="ECO:0000256" key="6">
    <source>
        <dbReference type="SAM" id="MobiDB-lite"/>
    </source>
</evidence>
<dbReference type="InterPro" id="IPR015202">
    <property type="entry name" value="GO-like_E_set"/>
</dbReference>
<dbReference type="InterPro" id="IPR036909">
    <property type="entry name" value="Cyt_c-like_dom_sf"/>
</dbReference>
<reference evidence="9 10" key="1">
    <citation type="submission" date="2019-02" db="EMBL/GenBank/DDBJ databases">
        <title>Genomic Encyclopedia of Type Strains, Phase IV (KMG-IV): sequencing the most valuable type-strain genomes for metagenomic binning, comparative biology and taxonomic classification.</title>
        <authorList>
            <person name="Goeker M."/>
        </authorList>
    </citation>
    <scope>NUCLEOTIDE SEQUENCE [LARGE SCALE GENOMIC DNA]</scope>
    <source>
        <strain evidence="9 10">DSM 19570</strain>
    </source>
</reference>
<dbReference type="SUPFAM" id="SSF49313">
    <property type="entry name" value="Cadherin-like"/>
    <property type="match status" value="1"/>
</dbReference>
<dbReference type="Gene3D" id="2.130.10.10">
    <property type="entry name" value="YVTN repeat-like/Quinoprotein amine dehydrogenase"/>
    <property type="match status" value="2"/>
</dbReference>
<dbReference type="InterPro" id="IPR011043">
    <property type="entry name" value="Gal_Oxase/kelch_b-propeller"/>
</dbReference>
<gene>
    <name evidence="9" type="ORF">EV670_1666</name>
</gene>
<evidence type="ECO:0000313" key="10">
    <source>
        <dbReference type="Proteomes" id="UP000293671"/>
    </source>
</evidence>
<dbReference type="InterPro" id="IPR009056">
    <property type="entry name" value="Cyt_c-like_dom"/>
</dbReference>
<dbReference type="SUPFAM" id="SSF81296">
    <property type="entry name" value="E set domains"/>
    <property type="match status" value="1"/>
</dbReference>
<evidence type="ECO:0000259" key="8">
    <source>
        <dbReference type="PROSITE" id="PS51007"/>
    </source>
</evidence>
<dbReference type="Pfam" id="PF13313">
    <property type="entry name" value="DUF4082"/>
    <property type="match status" value="1"/>
</dbReference>
<evidence type="ECO:0000256" key="1">
    <source>
        <dbReference type="ARBA" id="ARBA00022617"/>
    </source>
</evidence>
<dbReference type="PROSITE" id="PS51007">
    <property type="entry name" value="CYTC"/>
    <property type="match status" value="2"/>
</dbReference>
<accession>A0A4Q7VWG8</accession>
<dbReference type="Proteomes" id="UP000293671">
    <property type="component" value="Unassembled WGS sequence"/>
</dbReference>
<evidence type="ECO:0000259" key="7">
    <source>
        <dbReference type="PROSITE" id="PS50093"/>
    </source>
</evidence>
<dbReference type="GO" id="GO:0020037">
    <property type="term" value="F:heme binding"/>
    <property type="evidence" value="ECO:0007669"/>
    <property type="project" value="InterPro"/>
</dbReference>
<evidence type="ECO:0000256" key="3">
    <source>
        <dbReference type="ARBA" id="ARBA00022729"/>
    </source>
</evidence>
<dbReference type="SUPFAM" id="SSF50965">
    <property type="entry name" value="Galactose oxidase, central domain"/>
    <property type="match status" value="1"/>
</dbReference>
<feature type="domain" description="Cytochrome c" evidence="8">
    <location>
        <begin position="1079"/>
        <end position="1205"/>
    </location>
</feature>
<dbReference type="Gene3D" id="2.60.40.1220">
    <property type="match status" value="2"/>
</dbReference>
<proteinExistence type="predicted"/>
<dbReference type="Pfam" id="PF05345">
    <property type="entry name" value="He_PIG"/>
    <property type="match status" value="1"/>
</dbReference>
<organism evidence="9 10">
    <name type="scientific">Rivibacter subsaxonicus</name>
    <dbReference type="NCBI Taxonomy" id="457575"/>
    <lineage>
        <taxon>Bacteria</taxon>
        <taxon>Pseudomonadati</taxon>
        <taxon>Pseudomonadota</taxon>
        <taxon>Betaproteobacteria</taxon>
        <taxon>Burkholderiales</taxon>
        <taxon>Rivibacter</taxon>
    </lineage>
</organism>
<dbReference type="InterPro" id="IPR013783">
    <property type="entry name" value="Ig-like_fold"/>
</dbReference>
<dbReference type="PANTHER" id="PTHR32208">
    <property type="entry name" value="SECRETED PROTEIN-RELATED"/>
    <property type="match status" value="1"/>
</dbReference>
<dbReference type="GO" id="GO:0009055">
    <property type="term" value="F:electron transfer activity"/>
    <property type="evidence" value="ECO:0007669"/>
    <property type="project" value="InterPro"/>
</dbReference>
<dbReference type="GO" id="GO:0016020">
    <property type="term" value="C:membrane"/>
    <property type="evidence" value="ECO:0007669"/>
    <property type="project" value="InterPro"/>
</dbReference>
<keyword evidence="2 5" id="KW-0479">Metal-binding</keyword>
<dbReference type="InterPro" id="IPR000601">
    <property type="entry name" value="PKD_dom"/>
</dbReference>
<dbReference type="SUPFAM" id="SSF51004">
    <property type="entry name" value="C-terminal (heme d1) domain of cytochrome cd1-nitrite reductase"/>
    <property type="match status" value="1"/>
</dbReference>
<dbReference type="InterPro" id="IPR014755">
    <property type="entry name" value="Cu-Rt/internalin_Ig-like"/>
</dbReference>
<name>A0A4Q7VWG8_9BURK</name>
<dbReference type="SMART" id="SM00089">
    <property type="entry name" value="PKD"/>
    <property type="match status" value="1"/>
</dbReference>
<dbReference type="SUPFAM" id="SSF46626">
    <property type="entry name" value="Cytochrome c"/>
    <property type="match status" value="2"/>
</dbReference>
<feature type="region of interest" description="Disordered" evidence="6">
    <location>
        <begin position="35"/>
        <end position="55"/>
    </location>
</feature>
<feature type="domain" description="Cytochrome c" evidence="8">
    <location>
        <begin position="1221"/>
        <end position="1324"/>
    </location>
</feature>
<dbReference type="Pfam" id="PF00801">
    <property type="entry name" value="PKD"/>
    <property type="match status" value="1"/>
</dbReference>
<sequence length="1727" mass="178251">MRRQETPRLLASRGNWRAALTVSIAVMLLSSCGGGSEEQDSASAQQERTARPAGFVPSVPIPGDAHVRGMWSPVYNWPLIAVHAVLLPDGGVLSYGTNEDGKQTGKFVYDVWDGTGAPDTGHLTLPNLTPTDIFCGSQLLLPQGAPTVFLAGGDNWTGTQTTNTGNNDSNLFRTLDNSLTPGSDMNRARWYSTSTTLINGETYIQGGSGGTDRPEARQLDGVFRLLSSANTGGLDFMYPRNFVAPDGRVFGYDSAGRMYYVNASGTGAITMAGQFAAANRGNDSSAAMFRPGRILQYGGASNGAVVIDITSGVPVVTPTQSMSSQRRLSTATILPNGRVLATGGSSVWNEMTNVNYTAEIWDPTSGQWSVGASAVRARLYHSNALLMPDASVLVVGGGAPGPQNNRNAEIYYPPYLFASNGTRAPRPTLGAVPTGLEIGKTLMVDTDNPAAISRATLVKTGSATHGFNMEQRFVELSLAVVGSKLALQLPTKAVDAPPGFYMLFLIDATGVPSEAKIVRIGIAANPNPAIVPVLAAPGAQSGTIGVASNLVLSASDPNGDALGYGASGLPPGLVLDALSGAISGTPTAAGSYDVVVVASDGINAASASFVWTVTDPAPLNLAPLPPATPVQANGSITFTADASGVNPRYRWSFGDGSATTEWSSSASAAHTYTRAGIYSVTLMVTDDRGNLISRSFLQTVYLPATAQKPSVSTNLLVEEPATGNPRLWVVNQDNDSVSAFDTVSRAKLAEVAVGAAPRAIARAADGMLWVSNKQSASISVIDPATRAVVRTVALPRASQPFGIAMSPTAAQAFVALEGGGQLLRFDTASFSQTGSLAIGQNARHLSVSADGARVFVSRFVTPPLPGEGTASISTPDFVGGELLEVNAATMALTRSIALRHSAKADAENQGRGVPNYLGAAAISPDGSQAWLPSKQDNIRRGALRDGSDLNFQNTVRAISSRITLPAGAEDYAARIDHDNASMASAAVFDARGNYLFVALETSREVAIIDAHGGNELLRFDVGRAPQGLALAPDGNTLYVNNFMDRSVSVHDLRTLLAGSEADVPLLATLPAVAIEKLAANVLIGKQHFYDARDTRLARDRYMSCASCHNDGGHDGRVWDLTGMGEGLRNTISLRGRAGGQGNLHWSNNFDEVQDFEGQIRALAGGSGLMSDADFSAGTRSQPLGDPKAGRSADLDALAAYVASLNAFDPSPARDGSGNLSGAAMAGRSVFVSKNCAACHAGAAFSASGTVPPANIGTLKTSSGLRLGAALTGIDIPTLRDVWASAPYLHDGSAATLGDAVRAHNNVTVSDTELASLTAYLREIGSDEGPAPAPSGNGTTIWPASAVPTNISDSDTAAVNLGVKFTSDQNGFITGIRFYKGVTNTGTHVGTLWTAGGQQLASATFVNETASGWQQVNFANPVAITAGTVYVASYLAPNGRYAGDNGYFASAGVDSPPLRALRDGASGGNGVYVYGPSTAFPAATYQSSNYWVDVVFSTTAPADLTPPAVTSISPASGAGGVATSAVVSATFDEAMDPATINLGTFDLRGPGNTPVAASVVYNATTRVATLTPGGALAAATLYTATVRGGATDPRVKDLAGNALAVNRSWSFTTAAPDTTAPTVTARTPASGATGIGRGTNITATFSEPMDASTINTGTVELRDSAGALVPAVVSYSATNRRLTLNPNANLGALKTYTVSIAGGTSDPRVKDLAGNSLAARLSWSFATR</sequence>
<dbReference type="Gene3D" id="2.60.40.10">
    <property type="entry name" value="Immunoglobulins"/>
    <property type="match status" value="3"/>
</dbReference>
<dbReference type="SUPFAM" id="SSF49299">
    <property type="entry name" value="PKD domain"/>
    <property type="match status" value="1"/>
</dbReference>
<dbReference type="InterPro" id="IPR037293">
    <property type="entry name" value="Gal_Oxidase_central_sf"/>
</dbReference>
<protein>
    <submittedName>
        <fullName evidence="9">YVTN family beta-propeller protein</fullName>
    </submittedName>
</protein>
<keyword evidence="3" id="KW-0732">Signal</keyword>
<keyword evidence="10" id="KW-1185">Reference proteome</keyword>
<dbReference type="CDD" id="cd00146">
    <property type="entry name" value="PKD"/>
    <property type="match status" value="1"/>
</dbReference>
<dbReference type="Gene3D" id="1.10.760.10">
    <property type="entry name" value="Cytochrome c-like domain"/>
    <property type="match status" value="2"/>
</dbReference>
<dbReference type="OrthoDB" id="8673369at2"/>
<dbReference type="Pfam" id="PF13205">
    <property type="entry name" value="Big_5"/>
    <property type="match status" value="2"/>
</dbReference>
<dbReference type="Gene3D" id="2.130.10.80">
    <property type="entry name" value="Galactose oxidase/kelch, beta-propeller"/>
    <property type="match status" value="1"/>
</dbReference>
<keyword evidence="1 5" id="KW-0349">Heme</keyword>
<dbReference type="CDD" id="cd02851">
    <property type="entry name" value="E_set_GO_C"/>
    <property type="match status" value="1"/>
</dbReference>
<feature type="domain" description="PKD" evidence="7">
    <location>
        <begin position="619"/>
        <end position="707"/>
    </location>
</feature>
<dbReference type="EMBL" id="SHKP01000005">
    <property type="protein sequence ID" value="RZU00953.1"/>
    <property type="molecule type" value="Genomic_DNA"/>
</dbReference>
<comment type="caution">
    <text evidence="9">The sequence shown here is derived from an EMBL/GenBank/DDBJ whole genome shotgun (WGS) entry which is preliminary data.</text>
</comment>
<dbReference type="InterPro" id="IPR022409">
    <property type="entry name" value="PKD/Chitinase_dom"/>
</dbReference>
<dbReference type="InterPro" id="IPR015943">
    <property type="entry name" value="WD40/YVTN_repeat-like_dom_sf"/>
</dbReference>
<dbReference type="InterPro" id="IPR014756">
    <property type="entry name" value="Ig_E-set"/>
</dbReference>
<keyword evidence="4 5" id="KW-0408">Iron</keyword>
<dbReference type="PROSITE" id="PS50093">
    <property type="entry name" value="PKD"/>
    <property type="match status" value="1"/>
</dbReference>
<dbReference type="GO" id="GO:0005509">
    <property type="term" value="F:calcium ion binding"/>
    <property type="evidence" value="ECO:0007669"/>
    <property type="project" value="InterPro"/>
</dbReference>
<dbReference type="PROSITE" id="PS51257">
    <property type="entry name" value="PROKAR_LIPOPROTEIN"/>
    <property type="match status" value="1"/>
</dbReference>
<dbReference type="InterPro" id="IPR011048">
    <property type="entry name" value="Haem_d1_sf"/>
</dbReference>
<evidence type="ECO:0000256" key="4">
    <source>
        <dbReference type="ARBA" id="ARBA00023004"/>
    </source>
</evidence>
<evidence type="ECO:0000256" key="2">
    <source>
        <dbReference type="ARBA" id="ARBA00022723"/>
    </source>
</evidence>
<evidence type="ECO:0000256" key="5">
    <source>
        <dbReference type="PROSITE-ProRule" id="PRU00433"/>
    </source>
</evidence>
<dbReference type="InterPro" id="IPR035986">
    <property type="entry name" value="PKD_dom_sf"/>
</dbReference>
<dbReference type="Pfam" id="PF09118">
    <property type="entry name" value="GO-like_E_set"/>
    <property type="match status" value="1"/>
</dbReference>
<dbReference type="InterPro" id="IPR032812">
    <property type="entry name" value="SbsA_Ig"/>
</dbReference>
<evidence type="ECO:0000313" key="9">
    <source>
        <dbReference type="EMBL" id="RZU00953.1"/>
    </source>
</evidence>
<dbReference type="InterPro" id="IPR025141">
    <property type="entry name" value="DUF4082"/>
</dbReference>
<dbReference type="InterPro" id="IPR015919">
    <property type="entry name" value="Cadherin-like_sf"/>
</dbReference>